<name>A0ABQ5FWB3_9ASTR</name>
<sequence length="137" mass="15023">MVAATEPSTIQKAVQIAGTLTDESLRNGSMKKNPEKRGNRGEPCRGKPSEPSHGCYWGVKVVGTRYQARGRAFMLGAEEARQDPNIVTGLAPNREIEFRIKLEPGAIPVAKSPYRLAPSEMEELSGQLKEIQDKGFI</sequence>
<evidence type="ECO:0000256" key="1">
    <source>
        <dbReference type="SAM" id="MobiDB-lite"/>
    </source>
</evidence>
<dbReference type="Gene3D" id="3.10.10.10">
    <property type="entry name" value="HIV Type 1 Reverse Transcriptase, subunit A, domain 1"/>
    <property type="match status" value="1"/>
</dbReference>
<evidence type="ECO:0000313" key="3">
    <source>
        <dbReference type="Proteomes" id="UP001151760"/>
    </source>
</evidence>
<reference evidence="2" key="2">
    <citation type="submission" date="2022-01" db="EMBL/GenBank/DDBJ databases">
        <authorList>
            <person name="Yamashiro T."/>
            <person name="Shiraishi A."/>
            <person name="Satake H."/>
            <person name="Nakayama K."/>
        </authorList>
    </citation>
    <scope>NUCLEOTIDE SEQUENCE</scope>
</reference>
<dbReference type="PANTHER" id="PTHR15503:SF45">
    <property type="entry name" value="RNA-DIRECTED DNA POLYMERASE HOMOLOG"/>
    <property type="match status" value="1"/>
</dbReference>
<dbReference type="PANTHER" id="PTHR15503">
    <property type="entry name" value="LDOC1 RELATED"/>
    <property type="match status" value="1"/>
</dbReference>
<accession>A0ABQ5FWB3</accession>
<keyword evidence="3" id="KW-1185">Reference proteome</keyword>
<dbReference type="InterPro" id="IPR032567">
    <property type="entry name" value="RTL1-rel"/>
</dbReference>
<dbReference type="Proteomes" id="UP001151760">
    <property type="component" value="Unassembled WGS sequence"/>
</dbReference>
<evidence type="ECO:0000313" key="2">
    <source>
        <dbReference type="EMBL" id="GJT66742.1"/>
    </source>
</evidence>
<evidence type="ECO:0008006" key="4">
    <source>
        <dbReference type="Google" id="ProtNLM"/>
    </source>
</evidence>
<organism evidence="2 3">
    <name type="scientific">Tanacetum coccineum</name>
    <dbReference type="NCBI Taxonomy" id="301880"/>
    <lineage>
        <taxon>Eukaryota</taxon>
        <taxon>Viridiplantae</taxon>
        <taxon>Streptophyta</taxon>
        <taxon>Embryophyta</taxon>
        <taxon>Tracheophyta</taxon>
        <taxon>Spermatophyta</taxon>
        <taxon>Magnoliopsida</taxon>
        <taxon>eudicotyledons</taxon>
        <taxon>Gunneridae</taxon>
        <taxon>Pentapetalae</taxon>
        <taxon>asterids</taxon>
        <taxon>campanulids</taxon>
        <taxon>Asterales</taxon>
        <taxon>Asteraceae</taxon>
        <taxon>Asteroideae</taxon>
        <taxon>Anthemideae</taxon>
        <taxon>Anthemidinae</taxon>
        <taxon>Tanacetum</taxon>
    </lineage>
</organism>
<reference evidence="2" key="1">
    <citation type="journal article" date="2022" name="Int. J. Mol. Sci.">
        <title>Draft Genome of Tanacetum Coccineum: Genomic Comparison of Closely Related Tanacetum-Family Plants.</title>
        <authorList>
            <person name="Yamashiro T."/>
            <person name="Shiraishi A."/>
            <person name="Nakayama K."/>
            <person name="Satake H."/>
        </authorList>
    </citation>
    <scope>NUCLEOTIDE SEQUENCE</scope>
</reference>
<dbReference type="EMBL" id="BQNB010017742">
    <property type="protein sequence ID" value="GJT66742.1"/>
    <property type="molecule type" value="Genomic_DNA"/>
</dbReference>
<protein>
    <recommendedName>
        <fullName evidence="4">Reverse transcriptase domain-containing protein</fullName>
    </recommendedName>
</protein>
<comment type="caution">
    <text evidence="2">The sequence shown here is derived from an EMBL/GenBank/DDBJ whole genome shotgun (WGS) entry which is preliminary data.</text>
</comment>
<proteinExistence type="predicted"/>
<gene>
    <name evidence="2" type="ORF">Tco_1018222</name>
</gene>
<feature type="region of interest" description="Disordered" evidence="1">
    <location>
        <begin position="16"/>
        <end position="53"/>
    </location>
</feature>
<feature type="compositionally biased region" description="Basic and acidic residues" evidence="1">
    <location>
        <begin position="32"/>
        <end position="50"/>
    </location>
</feature>